<sequence length="338" mass="36847">MKRATIAQVAQRAGVSPTAVSLVLNDRPARLSQEVRDRVIEAAAALNYRPNPAARSLRTNTTGIYGVISRDVTVTRYASAMLRGILDAADQAEKIVFLAEVGDSASRAENSVREMLNRNVDGLIFAEMGAKMITVPEIVRGLPVVVCNAVPDREGSFPAVLPAEYEAGRRVANVLIEAGHRNIAIIGMDDELREPRISATICHRFDGILDAFEEAGLRPVKIFPGTLWDPDLGYEAMGELLDNGPECTAILALNDRISLGAIQQCLGRGMHLPDDLSIASFDDDEIALYVHPALTTIAIPYWEIGQTATRLLGEEGAGDRDIHLVDMPLRMRESVRRI</sequence>
<feature type="domain" description="HTH lacI-type" evidence="5">
    <location>
        <begin position="4"/>
        <end position="59"/>
    </location>
</feature>
<dbReference type="CDD" id="cd01392">
    <property type="entry name" value="HTH_LacI"/>
    <property type="match status" value="1"/>
</dbReference>
<dbReference type="PROSITE" id="PS50932">
    <property type="entry name" value="HTH_LACI_2"/>
    <property type="match status" value="1"/>
</dbReference>
<keyword evidence="1" id="KW-0678">Repressor</keyword>
<evidence type="ECO:0000259" key="5">
    <source>
        <dbReference type="PROSITE" id="PS50932"/>
    </source>
</evidence>
<evidence type="ECO:0000256" key="2">
    <source>
        <dbReference type="ARBA" id="ARBA00023015"/>
    </source>
</evidence>
<dbReference type="GeneID" id="92813713"/>
<keyword evidence="3 6" id="KW-0238">DNA-binding</keyword>
<dbReference type="GO" id="GO:0003700">
    <property type="term" value="F:DNA-binding transcription factor activity"/>
    <property type="evidence" value="ECO:0007669"/>
    <property type="project" value="TreeGrafter"/>
</dbReference>
<dbReference type="InterPro" id="IPR010982">
    <property type="entry name" value="Lambda_DNA-bd_dom_sf"/>
</dbReference>
<evidence type="ECO:0000256" key="3">
    <source>
        <dbReference type="ARBA" id="ARBA00023125"/>
    </source>
</evidence>
<dbReference type="GO" id="GO:0000976">
    <property type="term" value="F:transcription cis-regulatory region binding"/>
    <property type="evidence" value="ECO:0007669"/>
    <property type="project" value="TreeGrafter"/>
</dbReference>
<dbReference type="Pfam" id="PF00356">
    <property type="entry name" value="LacI"/>
    <property type="match status" value="1"/>
</dbReference>
<evidence type="ECO:0000313" key="6">
    <source>
        <dbReference type="EMBL" id="MDY5140708.1"/>
    </source>
</evidence>
<dbReference type="Proteomes" id="UP001284901">
    <property type="component" value="Unassembled WGS sequence"/>
</dbReference>
<dbReference type="AlphaFoldDB" id="A0AAW9HPJ1"/>
<dbReference type="RefSeq" id="WP_087069810.1">
    <property type="nucleotide sequence ID" value="NZ_CAUPFC010000011.1"/>
</dbReference>
<dbReference type="CDD" id="cd06288">
    <property type="entry name" value="PBP1_sucrose_transcription_regulator"/>
    <property type="match status" value="1"/>
</dbReference>
<evidence type="ECO:0000313" key="9">
    <source>
        <dbReference type="Proteomes" id="UP001288320"/>
    </source>
</evidence>
<organism evidence="6 9">
    <name type="scientific">Actinotignum timonense</name>
    <dbReference type="NCBI Taxonomy" id="1870995"/>
    <lineage>
        <taxon>Bacteria</taxon>
        <taxon>Bacillati</taxon>
        <taxon>Actinomycetota</taxon>
        <taxon>Actinomycetes</taxon>
        <taxon>Actinomycetales</taxon>
        <taxon>Actinomycetaceae</taxon>
        <taxon>Actinotignum</taxon>
    </lineage>
</organism>
<proteinExistence type="predicted"/>
<dbReference type="Gene3D" id="3.40.50.2300">
    <property type="match status" value="2"/>
</dbReference>
<dbReference type="Proteomes" id="UP001288320">
    <property type="component" value="Unassembled WGS sequence"/>
</dbReference>
<dbReference type="InterPro" id="IPR028082">
    <property type="entry name" value="Peripla_BP_I"/>
</dbReference>
<dbReference type="InterPro" id="IPR046335">
    <property type="entry name" value="LacI/GalR-like_sensor"/>
</dbReference>
<comment type="caution">
    <text evidence="6">The sequence shown here is derived from an EMBL/GenBank/DDBJ whole genome shotgun (WGS) entry which is preliminary data.</text>
</comment>
<accession>A0AAW9HPJ1</accession>
<dbReference type="InterPro" id="IPR000843">
    <property type="entry name" value="HTH_LacI"/>
</dbReference>
<keyword evidence="4" id="KW-0804">Transcription</keyword>
<evidence type="ECO:0000256" key="4">
    <source>
        <dbReference type="ARBA" id="ARBA00023163"/>
    </source>
</evidence>
<dbReference type="SMART" id="SM00354">
    <property type="entry name" value="HTH_LACI"/>
    <property type="match status" value="1"/>
</dbReference>
<dbReference type="Gene3D" id="1.10.260.40">
    <property type="entry name" value="lambda repressor-like DNA-binding domains"/>
    <property type="match status" value="1"/>
</dbReference>
<dbReference type="Pfam" id="PF13377">
    <property type="entry name" value="Peripla_BP_3"/>
    <property type="match status" value="1"/>
</dbReference>
<dbReference type="PANTHER" id="PTHR30146:SF148">
    <property type="entry name" value="HTH-TYPE TRANSCRIPTIONAL REPRESSOR PURR-RELATED"/>
    <property type="match status" value="1"/>
</dbReference>
<dbReference type="EMBL" id="JAWNFY010000011">
    <property type="protein sequence ID" value="MDY5146361.1"/>
    <property type="molecule type" value="Genomic_DNA"/>
</dbReference>
<gene>
    <name evidence="6" type="ORF">R6G74_05195</name>
    <name evidence="7" type="ORF">R6P33_04900</name>
</gene>
<name>A0AAW9HPJ1_9ACTO</name>
<dbReference type="SUPFAM" id="SSF53822">
    <property type="entry name" value="Periplasmic binding protein-like I"/>
    <property type="match status" value="1"/>
</dbReference>
<dbReference type="SUPFAM" id="SSF47413">
    <property type="entry name" value="lambda repressor-like DNA-binding domains"/>
    <property type="match status" value="1"/>
</dbReference>
<dbReference type="PANTHER" id="PTHR30146">
    <property type="entry name" value="LACI-RELATED TRANSCRIPTIONAL REPRESSOR"/>
    <property type="match status" value="1"/>
</dbReference>
<dbReference type="EMBL" id="JAWNFV010000009">
    <property type="protein sequence ID" value="MDY5140708.1"/>
    <property type="molecule type" value="Genomic_DNA"/>
</dbReference>
<reference evidence="6 8" key="1">
    <citation type="submission" date="2023-10" db="EMBL/GenBank/DDBJ databases">
        <title>Whole Genome based description of the genera Actinobaculum and Actinotignum reveals a complex phylogenetic relationship within the species included in the genus Actinotignum.</title>
        <authorList>
            <person name="Jensen C.S."/>
            <person name="Dargis R."/>
            <person name="Kemp M."/>
            <person name="Christensen J.J."/>
        </authorList>
    </citation>
    <scope>NUCLEOTIDE SEQUENCE</scope>
    <source>
        <strain evidence="7 8">SLA_B089</strain>
        <strain evidence="6">SLA_B245</strain>
    </source>
</reference>
<evidence type="ECO:0000313" key="7">
    <source>
        <dbReference type="EMBL" id="MDY5146361.1"/>
    </source>
</evidence>
<evidence type="ECO:0000256" key="1">
    <source>
        <dbReference type="ARBA" id="ARBA00022491"/>
    </source>
</evidence>
<evidence type="ECO:0000313" key="8">
    <source>
        <dbReference type="Proteomes" id="UP001284901"/>
    </source>
</evidence>
<keyword evidence="8" id="KW-1185">Reference proteome</keyword>
<keyword evidence="2" id="KW-0805">Transcription regulation</keyword>
<protein>
    <submittedName>
        <fullName evidence="6">LacI family DNA-binding transcriptional regulator</fullName>
    </submittedName>
</protein>